<gene>
    <name evidence="1" type="ORF">GJ744_002889</name>
</gene>
<dbReference type="EMBL" id="JAACFV010000152">
    <property type="protein sequence ID" value="KAF7504010.1"/>
    <property type="molecule type" value="Genomic_DNA"/>
</dbReference>
<dbReference type="Proteomes" id="UP000606974">
    <property type="component" value="Unassembled WGS sequence"/>
</dbReference>
<sequence length="55" mass="5827">MPEVSAPVKYICGHTLDAPTFNTGGDASGTAHLGESKKKYPCDDCKGQQEVDVTE</sequence>
<dbReference type="AlphaFoldDB" id="A0A8H7E058"/>
<comment type="caution">
    <text evidence="1">The sequence shown here is derived from an EMBL/GenBank/DDBJ whole genome shotgun (WGS) entry which is preliminary data.</text>
</comment>
<organism evidence="1 2">
    <name type="scientific">Endocarpon pusillum</name>
    <dbReference type="NCBI Taxonomy" id="364733"/>
    <lineage>
        <taxon>Eukaryota</taxon>
        <taxon>Fungi</taxon>
        <taxon>Dikarya</taxon>
        <taxon>Ascomycota</taxon>
        <taxon>Pezizomycotina</taxon>
        <taxon>Eurotiomycetes</taxon>
        <taxon>Chaetothyriomycetidae</taxon>
        <taxon>Verrucariales</taxon>
        <taxon>Verrucariaceae</taxon>
        <taxon>Endocarpon</taxon>
    </lineage>
</organism>
<reference evidence="1" key="1">
    <citation type="submission" date="2020-02" db="EMBL/GenBank/DDBJ databases">
        <authorList>
            <person name="Palmer J.M."/>
        </authorList>
    </citation>
    <scope>NUCLEOTIDE SEQUENCE</scope>
    <source>
        <strain evidence="1">EPUS1.4</strain>
        <tissue evidence="1">Thallus</tissue>
    </source>
</reference>
<protein>
    <submittedName>
        <fullName evidence="1">Uncharacterized protein</fullName>
    </submittedName>
</protein>
<name>A0A8H7E058_9EURO</name>
<proteinExistence type="predicted"/>
<evidence type="ECO:0000313" key="1">
    <source>
        <dbReference type="EMBL" id="KAF7504010.1"/>
    </source>
</evidence>
<evidence type="ECO:0000313" key="2">
    <source>
        <dbReference type="Proteomes" id="UP000606974"/>
    </source>
</evidence>
<keyword evidence="2" id="KW-1185">Reference proteome</keyword>
<accession>A0A8H7E058</accession>